<sequence>MAETTTGRKRFEKLRSVLTMKRLLLLAVVVAAVCLLPLPMLRIQTMTGECLRHGETVEVRMTCVELNYLFKDDVLYGLPYRTFRIAVDGGEEKQFGLTGGDGRKLGDYAVLLEDGTVQKDGQFEEFTIYQQLTTDHNLYNVITNRFLNRWVMVQFGFFSDDPGWEDCHLFVLAKDGDTGRVQEEFQVVIDEFRRWDEAKGFTGNA</sequence>
<keyword evidence="1" id="KW-0472">Membrane</keyword>
<evidence type="ECO:0000313" key="3">
    <source>
        <dbReference type="Proteomes" id="UP000824241"/>
    </source>
</evidence>
<dbReference type="EMBL" id="DVHA01000011">
    <property type="protein sequence ID" value="HIR60005.1"/>
    <property type="molecule type" value="Genomic_DNA"/>
</dbReference>
<reference evidence="2" key="2">
    <citation type="journal article" date="2021" name="PeerJ">
        <title>Extensive microbial diversity within the chicken gut microbiome revealed by metagenomics and culture.</title>
        <authorList>
            <person name="Gilroy R."/>
            <person name="Ravi A."/>
            <person name="Getino M."/>
            <person name="Pursley I."/>
            <person name="Horton D.L."/>
            <person name="Alikhan N.F."/>
            <person name="Baker D."/>
            <person name="Gharbi K."/>
            <person name="Hall N."/>
            <person name="Watson M."/>
            <person name="Adriaenssens E.M."/>
            <person name="Foster-Nyarko E."/>
            <person name="Jarju S."/>
            <person name="Secka A."/>
            <person name="Antonio M."/>
            <person name="Oren A."/>
            <person name="Chaudhuri R.R."/>
            <person name="La Ragione R."/>
            <person name="Hildebrand F."/>
            <person name="Pallen M.J."/>
        </authorList>
    </citation>
    <scope>NUCLEOTIDE SEQUENCE</scope>
    <source>
        <strain evidence="2">CHK189-12415</strain>
    </source>
</reference>
<evidence type="ECO:0000313" key="2">
    <source>
        <dbReference type="EMBL" id="HIR60005.1"/>
    </source>
</evidence>
<accession>A0A9D1DW03</accession>
<keyword evidence="1" id="KW-0812">Transmembrane</keyword>
<dbReference type="AlphaFoldDB" id="A0A9D1DW03"/>
<comment type="caution">
    <text evidence="2">The sequence shown here is derived from an EMBL/GenBank/DDBJ whole genome shotgun (WGS) entry which is preliminary data.</text>
</comment>
<gene>
    <name evidence="2" type="ORF">IAB37_00290</name>
</gene>
<reference evidence="2" key="1">
    <citation type="submission" date="2020-10" db="EMBL/GenBank/DDBJ databases">
        <authorList>
            <person name="Gilroy R."/>
        </authorList>
    </citation>
    <scope>NUCLEOTIDE SEQUENCE</scope>
    <source>
        <strain evidence="2">CHK189-12415</strain>
    </source>
</reference>
<proteinExistence type="predicted"/>
<dbReference type="Proteomes" id="UP000824241">
    <property type="component" value="Unassembled WGS sequence"/>
</dbReference>
<feature type="transmembrane region" description="Helical" evidence="1">
    <location>
        <begin position="23"/>
        <end position="41"/>
    </location>
</feature>
<evidence type="ECO:0000256" key="1">
    <source>
        <dbReference type="SAM" id="Phobius"/>
    </source>
</evidence>
<name>A0A9D1DW03_9FIRM</name>
<keyword evidence="1" id="KW-1133">Transmembrane helix</keyword>
<protein>
    <submittedName>
        <fullName evidence="2">Uncharacterized protein</fullName>
    </submittedName>
</protein>
<organism evidence="2 3">
    <name type="scientific">Candidatus Faecivivens stercoravium</name>
    <dbReference type="NCBI Taxonomy" id="2840803"/>
    <lineage>
        <taxon>Bacteria</taxon>
        <taxon>Bacillati</taxon>
        <taxon>Bacillota</taxon>
        <taxon>Clostridia</taxon>
        <taxon>Eubacteriales</taxon>
        <taxon>Oscillospiraceae</taxon>
        <taxon>Oscillospiraceae incertae sedis</taxon>
        <taxon>Candidatus Faecivivens</taxon>
    </lineage>
</organism>